<protein>
    <recommendedName>
        <fullName evidence="1">Integrase catalytic domain-containing protein</fullName>
    </recommendedName>
</protein>
<organism evidence="2 3">
    <name type="scientific">Candidatus Taylorbacteria bacterium RIFCSPLOWO2_12_FULL_43_20</name>
    <dbReference type="NCBI Taxonomy" id="1802332"/>
    <lineage>
        <taxon>Bacteria</taxon>
        <taxon>Candidatus Tayloriibacteriota</taxon>
    </lineage>
</organism>
<evidence type="ECO:0000313" key="2">
    <source>
        <dbReference type="EMBL" id="OHA42837.1"/>
    </source>
</evidence>
<dbReference type="GO" id="GO:0003676">
    <property type="term" value="F:nucleic acid binding"/>
    <property type="evidence" value="ECO:0007669"/>
    <property type="project" value="InterPro"/>
</dbReference>
<dbReference type="AlphaFoldDB" id="A0A1G2P3A6"/>
<dbReference type="InterPro" id="IPR036397">
    <property type="entry name" value="RNaseH_sf"/>
</dbReference>
<dbReference type="EMBL" id="MHSK01000005">
    <property type="protein sequence ID" value="OHA42837.1"/>
    <property type="molecule type" value="Genomic_DNA"/>
</dbReference>
<proteinExistence type="predicted"/>
<dbReference type="GO" id="GO:0015074">
    <property type="term" value="P:DNA integration"/>
    <property type="evidence" value="ECO:0007669"/>
    <property type="project" value="InterPro"/>
</dbReference>
<name>A0A1G2P3A6_9BACT</name>
<dbReference type="InterPro" id="IPR012337">
    <property type="entry name" value="RNaseH-like_sf"/>
</dbReference>
<dbReference type="Gene3D" id="3.30.420.10">
    <property type="entry name" value="Ribonuclease H-like superfamily/Ribonuclease H"/>
    <property type="match status" value="1"/>
</dbReference>
<accession>A0A1G2P3A6</accession>
<dbReference type="PROSITE" id="PS50994">
    <property type="entry name" value="INTEGRASE"/>
    <property type="match status" value="1"/>
</dbReference>
<dbReference type="Proteomes" id="UP000177269">
    <property type="component" value="Unassembled WGS sequence"/>
</dbReference>
<feature type="domain" description="Integrase catalytic" evidence="1">
    <location>
        <begin position="162"/>
        <end position="344"/>
    </location>
</feature>
<reference evidence="2 3" key="1">
    <citation type="journal article" date="2016" name="Nat. Commun.">
        <title>Thousands of microbial genomes shed light on interconnected biogeochemical processes in an aquifer system.</title>
        <authorList>
            <person name="Anantharaman K."/>
            <person name="Brown C.T."/>
            <person name="Hug L.A."/>
            <person name="Sharon I."/>
            <person name="Castelle C.J."/>
            <person name="Probst A.J."/>
            <person name="Thomas B.C."/>
            <person name="Singh A."/>
            <person name="Wilkins M.J."/>
            <person name="Karaoz U."/>
            <person name="Brodie E.L."/>
            <person name="Williams K.H."/>
            <person name="Hubbard S.S."/>
            <person name="Banfield J.F."/>
        </authorList>
    </citation>
    <scope>NUCLEOTIDE SEQUENCE [LARGE SCALE GENOMIC DNA]</scope>
</reference>
<evidence type="ECO:0000259" key="1">
    <source>
        <dbReference type="PROSITE" id="PS50994"/>
    </source>
</evidence>
<evidence type="ECO:0000313" key="3">
    <source>
        <dbReference type="Proteomes" id="UP000177269"/>
    </source>
</evidence>
<dbReference type="SUPFAM" id="SSF53098">
    <property type="entry name" value="Ribonuclease H-like"/>
    <property type="match status" value="1"/>
</dbReference>
<sequence length="388" mass="45340">MTMRTKHEVIEDALKGYLRSSKQSKKEILDRLEKVTHMQRKSIIRRLRVLQLRKDGYDWQDHRGRPVYYTPDVVAALHEVWLTSHELCAERLHPILGEYVDVLIRDNMWNHSDEATGKLRKMSLGTMKGFTQSFDKVISGGGRCMTKPSSLKEVIPVRRGPWDNPPPGYGEVDTVAHCGNTLEGEFVWTVQYSDISLLWCFLEAQMGRGGKETLDSIKAMVKRSPHRIQGLDPDSGGEFINWATKDWSVEEKIELTRIRPGMKNDHGRIEQKNDKNVRKWAGYIRIDTEERLATLKEMYKVLEVYINHFLPSMKCIEKIRYNISHSSRKYDDAKTPYQRFMEHPDMDKDAKKKMLEFHQTLNPKVIHDRLLILRKKLFVGAKFTRNDI</sequence>
<comment type="caution">
    <text evidence="2">The sequence shown here is derived from an EMBL/GenBank/DDBJ whole genome shotgun (WGS) entry which is preliminary data.</text>
</comment>
<dbReference type="InterPro" id="IPR001584">
    <property type="entry name" value="Integrase_cat-core"/>
</dbReference>
<gene>
    <name evidence="2" type="ORF">A3G52_01020</name>
</gene>